<evidence type="ECO:0000256" key="8">
    <source>
        <dbReference type="ARBA" id="ARBA00023065"/>
    </source>
</evidence>
<name>A0AAE3NV24_9RHOB</name>
<dbReference type="InterPro" id="IPR051535">
    <property type="entry name" value="Siderophore_ABC-ATPase"/>
</dbReference>
<keyword evidence="8" id="KW-0406">Ion transport</keyword>
<dbReference type="AlphaFoldDB" id="A0AAE3NV24"/>
<dbReference type="PANTHER" id="PTHR42771">
    <property type="entry name" value="IRON(3+)-HYDROXAMATE IMPORT ATP-BINDING PROTEIN FHUC"/>
    <property type="match status" value="1"/>
</dbReference>
<comment type="subcellular location">
    <subcellularLocation>
        <location evidence="1">Cell membrane</location>
        <topology evidence="1">Peripheral membrane protein</topology>
    </subcellularLocation>
</comment>
<protein>
    <submittedName>
        <fullName evidence="11">ATP-binding cassette domain-containing protein</fullName>
    </submittedName>
</protein>
<evidence type="ECO:0000313" key="12">
    <source>
        <dbReference type="Proteomes" id="UP001220964"/>
    </source>
</evidence>
<evidence type="ECO:0000256" key="4">
    <source>
        <dbReference type="ARBA" id="ARBA00022496"/>
    </source>
</evidence>
<evidence type="ECO:0000256" key="6">
    <source>
        <dbReference type="ARBA" id="ARBA00022840"/>
    </source>
</evidence>
<proteinExistence type="predicted"/>
<comment type="caution">
    <text evidence="11">The sequence shown here is derived from an EMBL/GenBank/DDBJ whole genome shotgun (WGS) entry which is preliminary data.</text>
</comment>
<accession>A0AAE3NV24</accession>
<gene>
    <name evidence="11" type="ORF">P1J78_17570</name>
</gene>
<evidence type="ECO:0000256" key="2">
    <source>
        <dbReference type="ARBA" id="ARBA00022448"/>
    </source>
</evidence>
<dbReference type="InterPro" id="IPR017871">
    <property type="entry name" value="ABC_transporter-like_CS"/>
</dbReference>
<sequence length="203" mass="22163">MIEVTHLSVSRGGAPALHDVSLRCPDGGITTIIGPNGAGKSTFLHALAGLIAPDTGTVRIAGTDIHTARESQRALILSLLTQNTAAVPRLSVRDLVAFGRWPHHRGRPTREDARHTESALERFDLQPLATREVETLSGGQRQRAFLAMSYAQATPWMLLDEPLAALDPKYTRDIMDRLRDIAADRADRRSVVLVLHDLSVAAR</sequence>
<dbReference type="GO" id="GO:0016887">
    <property type="term" value="F:ATP hydrolysis activity"/>
    <property type="evidence" value="ECO:0007669"/>
    <property type="project" value="InterPro"/>
</dbReference>
<evidence type="ECO:0000256" key="9">
    <source>
        <dbReference type="ARBA" id="ARBA00023136"/>
    </source>
</evidence>
<evidence type="ECO:0000313" key="11">
    <source>
        <dbReference type="EMBL" id="MDF0602551.1"/>
    </source>
</evidence>
<dbReference type="EMBL" id="JARGYC010000054">
    <property type="protein sequence ID" value="MDF0602551.1"/>
    <property type="molecule type" value="Genomic_DNA"/>
</dbReference>
<dbReference type="InterPro" id="IPR003439">
    <property type="entry name" value="ABC_transporter-like_ATP-bd"/>
</dbReference>
<dbReference type="SUPFAM" id="SSF52540">
    <property type="entry name" value="P-loop containing nucleoside triphosphate hydrolases"/>
    <property type="match status" value="1"/>
</dbReference>
<feature type="domain" description="ABC transporter" evidence="10">
    <location>
        <begin position="2"/>
        <end position="202"/>
    </location>
</feature>
<evidence type="ECO:0000256" key="3">
    <source>
        <dbReference type="ARBA" id="ARBA00022475"/>
    </source>
</evidence>
<keyword evidence="12" id="KW-1185">Reference proteome</keyword>
<dbReference type="InterPro" id="IPR003593">
    <property type="entry name" value="AAA+_ATPase"/>
</dbReference>
<dbReference type="Gene3D" id="3.40.50.300">
    <property type="entry name" value="P-loop containing nucleotide triphosphate hydrolases"/>
    <property type="match status" value="1"/>
</dbReference>
<dbReference type="GO" id="GO:0005886">
    <property type="term" value="C:plasma membrane"/>
    <property type="evidence" value="ECO:0007669"/>
    <property type="project" value="UniProtKB-SubCell"/>
</dbReference>
<dbReference type="PROSITE" id="PS00211">
    <property type="entry name" value="ABC_TRANSPORTER_1"/>
    <property type="match status" value="1"/>
</dbReference>
<keyword evidence="5" id="KW-0547">Nucleotide-binding</keyword>
<dbReference type="GO" id="GO:0005524">
    <property type="term" value="F:ATP binding"/>
    <property type="evidence" value="ECO:0007669"/>
    <property type="project" value="UniProtKB-KW"/>
</dbReference>
<evidence type="ECO:0000256" key="5">
    <source>
        <dbReference type="ARBA" id="ARBA00022741"/>
    </source>
</evidence>
<evidence type="ECO:0000259" key="10">
    <source>
        <dbReference type="PROSITE" id="PS50893"/>
    </source>
</evidence>
<dbReference type="PROSITE" id="PS50893">
    <property type="entry name" value="ABC_TRANSPORTER_2"/>
    <property type="match status" value="1"/>
</dbReference>
<keyword evidence="7" id="KW-0408">Iron</keyword>
<keyword evidence="9" id="KW-0472">Membrane</keyword>
<evidence type="ECO:0000256" key="1">
    <source>
        <dbReference type="ARBA" id="ARBA00004202"/>
    </source>
</evidence>
<dbReference type="GO" id="GO:0006826">
    <property type="term" value="P:iron ion transport"/>
    <property type="evidence" value="ECO:0007669"/>
    <property type="project" value="UniProtKB-KW"/>
</dbReference>
<dbReference type="RefSeq" id="WP_275568679.1">
    <property type="nucleotide sequence ID" value="NZ_JARGYC010000054.1"/>
</dbReference>
<keyword evidence="2" id="KW-0813">Transport</keyword>
<organism evidence="11 12">
    <name type="scientific">Psychromarinibacter sediminicola</name>
    <dbReference type="NCBI Taxonomy" id="3033385"/>
    <lineage>
        <taxon>Bacteria</taxon>
        <taxon>Pseudomonadati</taxon>
        <taxon>Pseudomonadota</taxon>
        <taxon>Alphaproteobacteria</taxon>
        <taxon>Rhodobacterales</taxon>
        <taxon>Paracoccaceae</taxon>
        <taxon>Psychromarinibacter</taxon>
    </lineage>
</organism>
<dbReference type="CDD" id="cd03214">
    <property type="entry name" value="ABC_Iron-Siderophores_B12_Hemin"/>
    <property type="match status" value="1"/>
</dbReference>
<keyword evidence="3" id="KW-1003">Cell membrane</keyword>
<dbReference type="InterPro" id="IPR027417">
    <property type="entry name" value="P-loop_NTPase"/>
</dbReference>
<dbReference type="Pfam" id="PF00005">
    <property type="entry name" value="ABC_tran"/>
    <property type="match status" value="1"/>
</dbReference>
<dbReference type="Proteomes" id="UP001220964">
    <property type="component" value="Unassembled WGS sequence"/>
</dbReference>
<evidence type="ECO:0000256" key="7">
    <source>
        <dbReference type="ARBA" id="ARBA00023004"/>
    </source>
</evidence>
<reference evidence="11" key="1">
    <citation type="submission" date="2023-03" db="EMBL/GenBank/DDBJ databases">
        <title>Multiphase analysis and comparison of six strains from genera Psychromarinibacter, Lutimaribacter, and Maritimibacter, including a novel species: Psychromarinibacter sediminicola sp. nov.</title>
        <authorList>
            <person name="Wang Y.-H."/>
            <person name="Ye M.-Q."/>
            <person name="Du Z.-J."/>
        </authorList>
    </citation>
    <scope>NUCLEOTIDE SEQUENCE</scope>
    <source>
        <strain evidence="11">C21-152</strain>
    </source>
</reference>
<dbReference type="PANTHER" id="PTHR42771:SF3">
    <property type="entry name" value="PETROBACTIN IMPORT ATP-BINDING PROTEIN YCLP"/>
    <property type="match status" value="1"/>
</dbReference>
<dbReference type="SMART" id="SM00382">
    <property type="entry name" value="AAA"/>
    <property type="match status" value="1"/>
</dbReference>
<keyword evidence="4" id="KW-0410">Iron transport</keyword>
<keyword evidence="6 11" id="KW-0067">ATP-binding</keyword>